<comment type="caution">
    <text evidence="1">The sequence shown here is derived from an EMBL/GenBank/DDBJ whole genome shotgun (WGS) entry which is preliminary data.</text>
</comment>
<name>A0ABW6SN12_9ACTN</name>
<evidence type="ECO:0000313" key="1">
    <source>
        <dbReference type="EMBL" id="MFF3665384.1"/>
    </source>
</evidence>
<sequence>MIRPRLDPAILLHLPVRIPPGSCEAMPPLDGCDVELAELHDQLWPGEEWASVVDCARLDRDPYGSLLEALAARPGGWRRLLSRPYLCECGAFHVGPFGRRPR</sequence>
<proteinExistence type="predicted"/>
<dbReference type="Proteomes" id="UP001602013">
    <property type="component" value="Unassembled WGS sequence"/>
</dbReference>
<gene>
    <name evidence="1" type="ORF">ACFYXI_07300</name>
</gene>
<reference evidence="1 2" key="1">
    <citation type="submission" date="2024-10" db="EMBL/GenBank/DDBJ databases">
        <title>The Natural Products Discovery Center: Release of the First 8490 Sequenced Strains for Exploring Actinobacteria Biosynthetic Diversity.</title>
        <authorList>
            <person name="Kalkreuter E."/>
            <person name="Kautsar S.A."/>
            <person name="Yang D."/>
            <person name="Bader C.D."/>
            <person name="Teijaro C.N."/>
            <person name="Fluegel L."/>
            <person name="Davis C.M."/>
            <person name="Simpson J.R."/>
            <person name="Lauterbach L."/>
            <person name="Steele A.D."/>
            <person name="Gui C."/>
            <person name="Meng S."/>
            <person name="Li G."/>
            <person name="Viehrig K."/>
            <person name="Ye F."/>
            <person name="Su P."/>
            <person name="Kiefer A.F."/>
            <person name="Nichols A."/>
            <person name="Cepeda A.J."/>
            <person name="Yan W."/>
            <person name="Fan B."/>
            <person name="Jiang Y."/>
            <person name="Adhikari A."/>
            <person name="Zheng C.-J."/>
            <person name="Schuster L."/>
            <person name="Cowan T.M."/>
            <person name="Smanski M.J."/>
            <person name="Chevrette M.G."/>
            <person name="De Carvalho L.P.S."/>
            <person name="Shen B."/>
        </authorList>
    </citation>
    <scope>NUCLEOTIDE SEQUENCE [LARGE SCALE GENOMIC DNA]</scope>
    <source>
        <strain evidence="1 2">NPDC002173</strain>
    </source>
</reference>
<keyword evidence="2" id="KW-1185">Reference proteome</keyword>
<dbReference type="RefSeq" id="WP_387409380.1">
    <property type="nucleotide sequence ID" value="NZ_JBIASD010000004.1"/>
</dbReference>
<accession>A0ABW6SN12</accession>
<evidence type="ECO:0000313" key="2">
    <source>
        <dbReference type="Proteomes" id="UP001602013"/>
    </source>
</evidence>
<organism evidence="1 2">
    <name type="scientific">Microtetraspora malaysiensis</name>
    <dbReference type="NCBI Taxonomy" id="161358"/>
    <lineage>
        <taxon>Bacteria</taxon>
        <taxon>Bacillati</taxon>
        <taxon>Actinomycetota</taxon>
        <taxon>Actinomycetes</taxon>
        <taxon>Streptosporangiales</taxon>
        <taxon>Streptosporangiaceae</taxon>
        <taxon>Microtetraspora</taxon>
    </lineage>
</organism>
<dbReference type="EMBL" id="JBIASD010000004">
    <property type="protein sequence ID" value="MFF3665384.1"/>
    <property type="molecule type" value="Genomic_DNA"/>
</dbReference>
<protein>
    <submittedName>
        <fullName evidence="1">Uncharacterized protein</fullName>
    </submittedName>
</protein>